<dbReference type="SMART" id="SM01374">
    <property type="entry name" value="Ribosomal_L14"/>
    <property type="match status" value="1"/>
</dbReference>
<dbReference type="CDD" id="cd00337">
    <property type="entry name" value="Ribosomal_uL14"/>
    <property type="match status" value="1"/>
</dbReference>
<comment type="similarity">
    <text evidence="2">Belongs to the universal ribosomal protein uL14 family.</text>
</comment>
<evidence type="ECO:0000256" key="4">
    <source>
        <dbReference type="ARBA" id="ARBA00022980"/>
    </source>
</evidence>
<dbReference type="SUPFAM" id="SSF50193">
    <property type="entry name" value="Ribosomal protein L14"/>
    <property type="match status" value="1"/>
</dbReference>
<accession>A0A811K6S5</accession>
<dbReference type="AlphaFoldDB" id="A0A811K6S5"/>
<evidence type="ECO:0000256" key="7">
    <source>
        <dbReference type="ARBA" id="ARBA00040118"/>
    </source>
</evidence>
<dbReference type="PANTHER" id="PTHR21037:SF3">
    <property type="entry name" value="LARGE RIBOSOMAL SUBUNIT PROTEIN UL14M"/>
    <property type="match status" value="1"/>
</dbReference>
<dbReference type="HAMAP" id="MF_01367">
    <property type="entry name" value="Ribosomal_uL14"/>
    <property type="match status" value="1"/>
</dbReference>
<dbReference type="EMBL" id="CAJFDH010000002">
    <property type="protein sequence ID" value="CAD5211060.1"/>
    <property type="molecule type" value="Genomic_DNA"/>
</dbReference>
<dbReference type="GO" id="GO:0005840">
    <property type="term" value="C:ribosome"/>
    <property type="evidence" value="ECO:0007669"/>
    <property type="project" value="UniProtKB-KW"/>
</dbReference>
<evidence type="ECO:0000256" key="1">
    <source>
        <dbReference type="ARBA" id="ARBA00004173"/>
    </source>
</evidence>
<keyword evidence="6" id="KW-0687">Ribonucleoprotein</keyword>
<evidence type="ECO:0000313" key="10">
    <source>
        <dbReference type="Proteomes" id="UP000614601"/>
    </source>
</evidence>
<dbReference type="Proteomes" id="UP000783686">
    <property type="component" value="Unassembled WGS sequence"/>
</dbReference>
<dbReference type="PANTHER" id="PTHR21037">
    <property type="entry name" value="39S RIBOSOMAL PROTEIN L14, MITOCHONDRIAL"/>
    <property type="match status" value="1"/>
</dbReference>
<evidence type="ECO:0000256" key="2">
    <source>
        <dbReference type="ARBA" id="ARBA00010745"/>
    </source>
</evidence>
<keyword evidence="10" id="KW-1185">Reference proteome</keyword>
<dbReference type="GO" id="GO:0006412">
    <property type="term" value="P:translation"/>
    <property type="evidence" value="ECO:0007669"/>
    <property type="project" value="InterPro"/>
</dbReference>
<evidence type="ECO:0000256" key="8">
    <source>
        <dbReference type="ARBA" id="ARBA00042938"/>
    </source>
</evidence>
<evidence type="ECO:0000313" key="9">
    <source>
        <dbReference type="EMBL" id="CAD5211060.1"/>
    </source>
</evidence>
<evidence type="ECO:0000256" key="3">
    <source>
        <dbReference type="ARBA" id="ARBA00022946"/>
    </source>
</evidence>
<dbReference type="GO" id="GO:0005739">
    <property type="term" value="C:mitochondrion"/>
    <property type="evidence" value="ECO:0007669"/>
    <property type="project" value="UniProtKB-SubCell"/>
</dbReference>
<proteinExistence type="inferred from homology"/>
<dbReference type="GO" id="GO:1990904">
    <property type="term" value="C:ribonucleoprotein complex"/>
    <property type="evidence" value="ECO:0007669"/>
    <property type="project" value="UniProtKB-KW"/>
</dbReference>
<dbReference type="OrthoDB" id="274765at2759"/>
<dbReference type="EMBL" id="CAJFCW020000002">
    <property type="protein sequence ID" value="CAG9092619.1"/>
    <property type="molecule type" value="Genomic_DNA"/>
</dbReference>
<gene>
    <name evidence="9" type="ORF">BOKJ2_LOCUS3505</name>
</gene>
<dbReference type="InterPro" id="IPR036853">
    <property type="entry name" value="Ribosomal_uL14_sf"/>
</dbReference>
<comment type="caution">
    <text evidence="9">The sequence shown here is derived from an EMBL/GenBank/DDBJ whole genome shotgun (WGS) entry which is preliminary data.</text>
</comment>
<dbReference type="Proteomes" id="UP000614601">
    <property type="component" value="Unassembled WGS sequence"/>
</dbReference>
<dbReference type="Gene3D" id="2.40.150.20">
    <property type="entry name" value="Ribosomal protein L14"/>
    <property type="match status" value="1"/>
</dbReference>
<evidence type="ECO:0000256" key="5">
    <source>
        <dbReference type="ARBA" id="ARBA00023128"/>
    </source>
</evidence>
<evidence type="ECO:0000256" key="6">
    <source>
        <dbReference type="ARBA" id="ARBA00023274"/>
    </source>
</evidence>
<keyword evidence="5" id="KW-0496">Mitochondrion</keyword>
<organism evidence="9 10">
    <name type="scientific">Bursaphelenchus okinawaensis</name>
    <dbReference type="NCBI Taxonomy" id="465554"/>
    <lineage>
        <taxon>Eukaryota</taxon>
        <taxon>Metazoa</taxon>
        <taxon>Ecdysozoa</taxon>
        <taxon>Nematoda</taxon>
        <taxon>Chromadorea</taxon>
        <taxon>Rhabditida</taxon>
        <taxon>Tylenchina</taxon>
        <taxon>Tylenchomorpha</taxon>
        <taxon>Aphelenchoidea</taxon>
        <taxon>Aphelenchoididae</taxon>
        <taxon>Bursaphelenchus</taxon>
    </lineage>
</organism>
<keyword evidence="4" id="KW-0689">Ribosomal protein</keyword>
<reference evidence="9" key="1">
    <citation type="submission" date="2020-09" db="EMBL/GenBank/DDBJ databases">
        <authorList>
            <person name="Kikuchi T."/>
        </authorList>
    </citation>
    <scope>NUCLEOTIDE SEQUENCE</scope>
    <source>
        <strain evidence="9">SH1</strain>
    </source>
</reference>
<dbReference type="InterPro" id="IPR000218">
    <property type="entry name" value="Ribosomal_uL14"/>
</dbReference>
<keyword evidence="3" id="KW-0809">Transit peptide</keyword>
<protein>
    <recommendedName>
        <fullName evidence="7">Large ribosomal subunit protein uL14m</fullName>
    </recommendedName>
    <alternativeName>
        <fullName evidence="8">39S ribosomal protein L14, mitochondrial</fullName>
    </alternativeName>
</protein>
<comment type="subcellular location">
    <subcellularLocation>
        <location evidence="1">Mitochondrion</location>
    </subcellularLocation>
</comment>
<sequence length="290" mass="32853">MLKNLIPKLSQLFSRAEASGRWYPQPTSVRSYSQCPEQKQEEEKQVGHVIPTAEELGLDRQKAYPVFSKPRGNGNLYKLKKGKKGELLADYNLFVDSIRKCETHWKVYNGMTANEKSTYMAHYIAVRDRKLSYVDPIDKKEHKTNSALFYELSVHRTRTPNPGIHRRTRCVVVDNSAIGKEANSSGRLAYCIHVYKKGYRPKHMPHATLGDKILVAIKGEMKKAYVVGANTHVNYRKHGIPSTDTNNIVLLDDDGNPIGNRVLAPIPGHLLKKRDNIEMAKIVSLATKFV</sequence>
<dbReference type="Pfam" id="PF00238">
    <property type="entry name" value="Ribosomal_L14"/>
    <property type="match status" value="1"/>
</dbReference>
<dbReference type="GO" id="GO:0003735">
    <property type="term" value="F:structural constituent of ribosome"/>
    <property type="evidence" value="ECO:0007669"/>
    <property type="project" value="InterPro"/>
</dbReference>
<name>A0A811K6S5_9BILA</name>